<feature type="transmembrane region" description="Helical" evidence="1">
    <location>
        <begin position="32"/>
        <end position="51"/>
    </location>
</feature>
<evidence type="ECO:0000313" key="2">
    <source>
        <dbReference type="EMBL" id="KIO24040.1"/>
    </source>
</evidence>
<reference evidence="3" key="2">
    <citation type="submission" date="2015-01" db="EMBL/GenBank/DDBJ databases">
        <title>Evolutionary Origins and Diversification of the Mycorrhizal Mutualists.</title>
        <authorList>
            <consortium name="DOE Joint Genome Institute"/>
            <consortium name="Mycorrhizal Genomics Consortium"/>
            <person name="Kohler A."/>
            <person name="Kuo A."/>
            <person name="Nagy L.G."/>
            <person name="Floudas D."/>
            <person name="Copeland A."/>
            <person name="Barry K.W."/>
            <person name="Cichocki N."/>
            <person name="Veneault-Fourrey C."/>
            <person name="LaButti K."/>
            <person name="Lindquist E.A."/>
            <person name="Lipzen A."/>
            <person name="Lundell T."/>
            <person name="Morin E."/>
            <person name="Murat C."/>
            <person name="Riley R."/>
            <person name="Ohm R."/>
            <person name="Sun H."/>
            <person name="Tunlid A."/>
            <person name="Henrissat B."/>
            <person name="Grigoriev I.V."/>
            <person name="Hibbett D.S."/>
            <person name="Martin F."/>
        </authorList>
    </citation>
    <scope>NUCLEOTIDE SEQUENCE [LARGE SCALE GENOMIC DNA]</scope>
    <source>
        <strain evidence="3">MUT 4182</strain>
    </source>
</reference>
<evidence type="ECO:0000256" key="1">
    <source>
        <dbReference type="SAM" id="Phobius"/>
    </source>
</evidence>
<dbReference type="Proteomes" id="UP000054248">
    <property type="component" value="Unassembled WGS sequence"/>
</dbReference>
<keyword evidence="1" id="KW-0472">Membrane</keyword>
<accession>A0A0C3Q4S6</accession>
<organism evidence="2 3">
    <name type="scientific">Tulasnella calospora MUT 4182</name>
    <dbReference type="NCBI Taxonomy" id="1051891"/>
    <lineage>
        <taxon>Eukaryota</taxon>
        <taxon>Fungi</taxon>
        <taxon>Dikarya</taxon>
        <taxon>Basidiomycota</taxon>
        <taxon>Agaricomycotina</taxon>
        <taxon>Agaricomycetes</taxon>
        <taxon>Cantharellales</taxon>
        <taxon>Tulasnellaceae</taxon>
        <taxon>Tulasnella</taxon>
    </lineage>
</organism>
<dbReference type="HOGENOM" id="CLU_2110725_0_0_1"/>
<reference evidence="2 3" key="1">
    <citation type="submission" date="2014-04" db="EMBL/GenBank/DDBJ databases">
        <authorList>
            <consortium name="DOE Joint Genome Institute"/>
            <person name="Kuo A."/>
            <person name="Girlanda M."/>
            <person name="Perotto S."/>
            <person name="Kohler A."/>
            <person name="Nagy L.G."/>
            <person name="Floudas D."/>
            <person name="Copeland A."/>
            <person name="Barry K.W."/>
            <person name="Cichocki N."/>
            <person name="Veneault-Fourrey C."/>
            <person name="LaButti K."/>
            <person name="Lindquist E.A."/>
            <person name="Lipzen A."/>
            <person name="Lundell T."/>
            <person name="Morin E."/>
            <person name="Murat C."/>
            <person name="Sun H."/>
            <person name="Tunlid A."/>
            <person name="Henrissat B."/>
            <person name="Grigoriev I.V."/>
            <person name="Hibbett D.S."/>
            <person name="Martin F."/>
            <person name="Nordberg H.P."/>
            <person name="Cantor M.N."/>
            <person name="Hua S.X."/>
        </authorList>
    </citation>
    <scope>NUCLEOTIDE SEQUENCE [LARGE SCALE GENOMIC DNA]</scope>
    <source>
        <strain evidence="2 3">MUT 4182</strain>
    </source>
</reference>
<keyword evidence="1" id="KW-0812">Transmembrane</keyword>
<protein>
    <submittedName>
        <fullName evidence="2">Uncharacterized protein</fullName>
    </submittedName>
</protein>
<dbReference type="OrthoDB" id="3242523at2759"/>
<name>A0A0C3Q4S6_9AGAM</name>
<proteinExistence type="predicted"/>
<dbReference type="EMBL" id="KN823070">
    <property type="protein sequence ID" value="KIO24040.1"/>
    <property type="molecule type" value="Genomic_DNA"/>
</dbReference>
<keyword evidence="3" id="KW-1185">Reference proteome</keyword>
<evidence type="ECO:0000313" key="3">
    <source>
        <dbReference type="Proteomes" id="UP000054248"/>
    </source>
</evidence>
<dbReference type="AlphaFoldDB" id="A0A0C3Q4S6"/>
<feature type="transmembrane region" description="Helical" evidence="1">
    <location>
        <begin position="92"/>
        <end position="114"/>
    </location>
</feature>
<keyword evidence="1" id="KW-1133">Transmembrane helix</keyword>
<gene>
    <name evidence="2" type="ORF">M407DRAFT_26571</name>
</gene>
<sequence>MLSQCVLIADAQAILTITVASPHPNSQLARKLALISMVVTLIAIVVAMLSTDADIEAQAKMGSDIESQSEKSSVDVRSASSSNFVVERSIKFLGFGIVLLALVLFIIATAAIPIV</sequence>